<evidence type="ECO:0000313" key="2">
    <source>
        <dbReference type="Proteomes" id="UP000219897"/>
    </source>
</evidence>
<dbReference type="EMBL" id="NTYF01000023">
    <property type="protein sequence ID" value="PER55816.1"/>
    <property type="molecule type" value="Genomic_DNA"/>
</dbReference>
<dbReference type="RefSeq" id="WP_098317153.1">
    <property type="nucleotide sequence ID" value="NZ_NTYF01000023.1"/>
</dbReference>
<protein>
    <submittedName>
        <fullName evidence="1">Uncharacterized protein</fullName>
    </submittedName>
</protein>
<organism evidence="1 2">
    <name type="scientific">Bacillus thuringiensis</name>
    <dbReference type="NCBI Taxonomy" id="1428"/>
    <lineage>
        <taxon>Bacteria</taxon>
        <taxon>Bacillati</taxon>
        <taxon>Bacillota</taxon>
        <taxon>Bacilli</taxon>
        <taxon>Bacillales</taxon>
        <taxon>Bacillaceae</taxon>
        <taxon>Bacillus</taxon>
        <taxon>Bacillus cereus group</taxon>
    </lineage>
</organism>
<accession>A0ABD6SF58</accession>
<sequence length="123" mass="14024">MQKENTKHVQDMEIGKNVILEGERDIMEFVRMQKIADMLSKVVEGKDFTIKADEGEYLREALKSTDKCVGVVGNYLNESEEEMDAREADMLVHGKSANIVVASTRDRAMVKPEKGVQYIWVKE</sequence>
<gene>
    <name evidence="1" type="ORF">CN495_08680</name>
</gene>
<dbReference type="AlphaFoldDB" id="A0ABD6SF58"/>
<evidence type="ECO:0000313" key="1">
    <source>
        <dbReference type="EMBL" id="PER55816.1"/>
    </source>
</evidence>
<name>A0ABD6SF58_BACTU</name>
<dbReference type="Proteomes" id="UP000219897">
    <property type="component" value="Unassembled WGS sequence"/>
</dbReference>
<comment type="caution">
    <text evidence="1">The sequence shown here is derived from an EMBL/GenBank/DDBJ whole genome shotgun (WGS) entry which is preliminary data.</text>
</comment>
<reference evidence="1 2" key="1">
    <citation type="submission" date="2017-09" db="EMBL/GenBank/DDBJ databases">
        <title>Large-scale bioinformatics analysis of Bacillus genomes uncovers conserved roles of natural products in bacterial physiology.</title>
        <authorList>
            <consortium name="Agbiome Team Llc"/>
            <person name="Bleich R.M."/>
            <person name="Kirk G.J."/>
            <person name="Santa Maria K.C."/>
            <person name="Allen S.E."/>
            <person name="Farag S."/>
            <person name="Shank E.A."/>
            <person name="Bowers A."/>
        </authorList>
    </citation>
    <scope>NUCLEOTIDE SEQUENCE [LARGE SCALE GENOMIC DNA]</scope>
    <source>
        <strain evidence="1 2">AFS005140</strain>
    </source>
</reference>
<proteinExistence type="predicted"/>